<protein>
    <submittedName>
        <fullName evidence="2">Uncharacterized protein</fullName>
    </submittedName>
</protein>
<dbReference type="Proteomes" id="UP000484076">
    <property type="component" value="Unassembled WGS sequence"/>
</dbReference>
<proteinExistence type="predicted"/>
<feature type="compositionally biased region" description="Low complexity" evidence="1">
    <location>
        <begin position="106"/>
        <end position="119"/>
    </location>
</feature>
<feature type="region of interest" description="Disordered" evidence="1">
    <location>
        <begin position="236"/>
        <end position="261"/>
    </location>
</feature>
<organism evidence="2 3">
    <name type="scientific">Fertoeibacter niger</name>
    <dbReference type="NCBI Taxonomy" id="2656921"/>
    <lineage>
        <taxon>Bacteria</taxon>
        <taxon>Pseudomonadati</taxon>
        <taxon>Pseudomonadota</taxon>
        <taxon>Alphaproteobacteria</taxon>
        <taxon>Rhodobacterales</taxon>
        <taxon>Paracoccaceae</taxon>
        <taxon>Fertoeibacter</taxon>
    </lineage>
</organism>
<comment type="caution">
    <text evidence="2">The sequence shown here is derived from an EMBL/GenBank/DDBJ whole genome shotgun (WGS) entry which is preliminary data.</text>
</comment>
<feature type="region of interest" description="Disordered" evidence="1">
    <location>
        <begin position="727"/>
        <end position="746"/>
    </location>
</feature>
<accession>A0A8X8KNJ6</accession>
<evidence type="ECO:0000256" key="1">
    <source>
        <dbReference type="SAM" id="MobiDB-lite"/>
    </source>
</evidence>
<sequence length="945" mass="97642">MVEGEHPMIGASKILTVSYGTFSCTLEGFDEPFNTMKAIAEYFRDLAAEDRYFGAEPPTPDAAMLHKIAEREIQRRVEAKINENGVILRAEESPAPRREIAAPVAEAAAAPAEPRAATPEPAPAEPPAPVAPVMSESVAAKLMRIRAAVAQVRDVPEAETVSAPVAAPLAGFGAALASADYVEDEATDPVADTAAASFAADPAPAAADTVADPVLVEPEPEATVAAAIHTALTGQAESGQDLHAAQPPALADDNGAPEALASDTGACLEPATETAAQQAASVAEAVGGAVAETGAIAEDWALVVTDASDLPASAAPTALAEDDDAAMIAGLLADDAIPETGFAPAAPLMTEADPVQAMAAQDDLPQQTAADAVTPVSPADDQPEGLAEVPAEFLAEVPAEPQAVAEPVPDATTEPVAEPVLEHDAEPAAVAEQGWGFEAAPALDAEAAPEAVADTADLPEISGSWEFEPADAPQTQDFAASFDIPDEDDLLDDGLMTAATRDDDTLRATLDALLIPEALLPTEALSPTEAPAAAETAVAPLSDLPAAETTLADTQEDPVADIAAEAPAQTEAAPVTTDSGTPDAAIAAVMTAEAAPAAAAISEKAQRARARVIRIRRADPALETPAPAPAAPSPAPVAATLSAEAEADLMRELAELQSETPAATAPRADTARPDTAARRQVATATGAESVSRLIEQTNSEMHEPENRRRLSALAHLKAAVAATVADRLSGGSTGPSEAARMTPYRSDLARVVRPSRPADGERPAPLVLVSEQRIDRPKPPPVNYTPAFDRSAFQTPTTQAIAAQPAMATSTGAYVRPRRVTAAGNLAMETAVLEDEDEEDDGENLFGDAKDFAEFAERLGAHGLPDIMEAAAAYTACIEGRPHFSRPQLMRHVAALAPEGEYTREAGLRSFGTLMRTGRIEKVKRGQFALTESSHFLLEARKLAR</sequence>
<dbReference type="RefSeq" id="WP_152824674.1">
    <property type="nucleotide sequence ID" value="NZ_WHUT02000003.1"/>
</dbReference>
<feature type="region of interest" description="Disordered" evidence="1">
    <location>
        <begin position="106"/>
        <end position="130"/>
    </location>
</feature>
<feature type="region of interest" description="Disordered" evidence="1">
    <location>
        <begin position="657"/>
        <end position="706"/>
    </location>
</feature>
<name>A0A8X8KNJ6_9RHOB</name>
<evidence type="ECO:0000313" key="2">
    <source>
        <dbReference type="EMBL" id="NUB44100.1"/>
    </source>
</evidence>
<feature type="compositionally biased region" description="Pro residues" evidence="1">
    <location>
        <begin position="120"/>
        <end position="130"/>
    </location>
</feature>
<dbReference type="AlphaFoldDB" id="A0A8X8KNJ6"/>
<feature type="compositionally biased region" description="Polar residues" evidence="1">
    <location>
        <begin position="682"/>
        <end position="699"/>
    </location>
</feature>
<evidence type="ECO:0000313" key="3">
    <source>
        <dbReference type="Proteomes" id="UP000484076"/>
    </source>
</evidence>
<dbReference type="EMBL" id="WHUT02000003">
    <property type="protein sequence ID" value="NUB44100.1"/>
    <property type="molecule type" value="Genomic_DNA"/>
</dbReference>
<gene>
    <name evidence="2" type="ORF">GEU84_006885</name>
</gene>
<reference evidence="2" key="1">
    <citation type="submission" date="2020-05" db="EMBL/GenBank/DDBJ databases">
        <title>Fertoebacter nigrum gen. nov., sp. nov., a new member of the family Rhodobacteraceae.</title>
        <authorList>
            <person name="Szuroczki S."/>
            <person name="Abbaszade G."/>
            <person name="Buni D."/>
            <person name="Schumann P."/>
            <person name="Toth E."/>
        </authorList>
    </citation>
    <scope>NUCLEOTIDE SEQUENCE</scope>
    <source>
        <strain evidence="2">RG-N-1a</strain>
    </source>
</reference>
<keyword evidence="3" id="KW-1185">Reference proteome</keyword>